<dbReference type="EMBL" id="KV407464">
    <property type="protein sequence ID" value="KZF20037.1"/>
    <property type="molecule type" value="Genomic_DNA"/>
</dbReference>
<dbReference type="PANTHER" id="PTHR45458:SF1">
    <property type="entry name" value="SHORT CHAIN DEHYDROGENASE"/>
    <property type="match status" value="1"/>
</dbReference>
<dbReference type="STRING" id="1328760.A0A165A6W1"/>
<dbReference type="FunCoup" id="A0A165A6W1">
    <property type="interactions" value="70"/>
</dbReference>
<name>A0A165A6W1_XYLHT</name>
<dbReference type="OMA" id="FWCWDGR"/>
<dbReference type="Proteomes" id="UP000076632">
    <property type="component" value="Unassembled WGS sequence"/>
</dbReference>
<dbReference type="Pfam" id="PF00106">
    <property type="entry name" value="adh_short"/>
    <property type="match status" value="1"/>
</dbReference>
<dbReference type="SUPFAM" id="SSF51735">
    <property type="entry name" value="NAD(P)-binding Rossmann-fold domains"/>
    <property type="match status" value="1"/>
</dbReference>
<dbReference type="InterPro" id="IPR002347">
    <property type="entry name" value="SDR_fam"/>
</dbReference>
<dbReference type="PRINTS" id="PR00081">
    <property type="entry name" value="GDHRDH"/>
</dbReference>
<reference evidence="1 2" key="1">
    <citation type="journal article" date="2016" name="Fungal Biol.">
        <title>The genome of Xylona heveae provides a window into fungal endophytism.</title>
        <authorList>
            <person name="Gazis R."/>
            <person name="Kuo A."/>
            <person name="Riley R."/>
            <person name="LaButti K."/>
            <person name="Lipzen A."/>
            <person name="Lin J."/>
            <person name="Amirebrahimi M."/>
            <person name="Hesse C.N."/>
            <person name="Spatafora J.W."/>
            <person name="Henrissat B."/>
            <person name="Hainaut M."/>
            <person name="Grigoriev I.V."/>
            <person name="Hibbett D.S."/>
        </authorList>
    </citation>
    <scope>NUCLEOTIDE SEQUENCE [LARGE SCALE GENOMIC DNA]</scope>
    <source>
        <strain evidence="1 2">TC161</strain>
    </source>
</reference>
<dbReference type="GO" id="GO:0016616">
    <property type="term" value="F:oxidoreductase activity, acting on the CH-OH group of donors, NAD or NADP as acceptor"/>
    <property type="evidence" value="ECO:0007669"/>
    <property type="project" value="TreeGrafter"/>
</dbReference>
<dbReference type="InterPro" id="IPR036291">
    <property type="entry name" value="NAD(P)-bd_dom_sf"/>
</dbReference>
<dbReference type="GeneID" id="28901470"/>
<organism evidence="1 2">
    <name type="scientific">Xylona heveae (strain CBS 132557 / TC161)</name>
    <dbReference type="NCBI Taxonomy" id="1328760"/>
    <lineage>
        <taxon>Eukaryota</taxon>
        <taxon>Fungi</taxon>
        <taxon>Dikarya</taxon>
        <taxon>Ascomycota</taxon>
        <taxon>Pezizomycotina</taxon>
        <taxon>Xylonomycetes</taxon>
        <taxon>Xylonales</taxon>
        <taxon>Xylonaceae</taxon>
        <taxon>Xylona</taxon>
    </lineage>
</organism>
<dbReference type="AlphaFoldDB" id="A0A165A6W1"/>
<dbReference type="InParanoid" id="A0A165A6W1"/>
<proteinExistence type="predicted"/>
<dbReference type="InterPro" id="IPR052184">
    <property type="entry name" value="SDR_enzymes"/>
</dbReference>
<evidence type="ECO:0000313" key="1">
    <source>
        <dbReference type="EMBL" id="KZF20037.1"/>
    </source>
</evidence>
<keyword evidence="2" id="KW-1185">Reference proteome</keyword>
<dbReference type="OrthoDB" id="9876299at2759"/>
<accession>A0A165A6W1</accession>
<dbReference type="PANTHER" id="PTHR45458">
    <property type="entry name" value="SHORT-CHAIN DEHYDROGENASE/REDUCTASE SDR"/>
    <property type="match status" value="1"/>
</dbReference>
<dbReference type="RefSeq" id="XP_018185592.1">
    <property type="nucleotide sequence ID" value="XM_018336333.1"/>
</dbReference>
<dbReference type="Gene3D" id="3.40.50.720">
    <property type="entry name" value="NAD(P)-binding Rossmann-like Domain"/>
    <property type="match status" value="1"/>
</dbReference>
<protein>
    <submittedName>
        <fullName evidence="1">3-oxoacyl-reductase</fullName>
    </submittedName>
</protein>
<evidence type="ECO:0000313" key="2">
    <source>
        <dbReference type="Proteomes" id="UP000076632"/>
    </source>
</evidence>
<gene>
    <name evidence="1" type="ORF">L228DRAFT_285417</name>
</gene>
<sequence length="243" mass="26686">MPTCIIVGASRGIGLEFVRQLLARGDRVIATARGVAQASQLWSLAGKATYGACTILPCDVTVEESIDSFVREVKNLPDLTRIDYVVLNAGVLKYPNRATEISFDDFAYHLHTNTIGPIITAQRLLQTSIPIGTIMFMSSDSGSTAQFREFEDGFAAYAASKAALNQMLRHMASELRRKQNSTIILAMHPGEVSTDMANVSLDWDVEGIITPAESVAGMLRVIPTKRTAHSGTFWTWEGKEYPW</sequence>